<sequence>MKPILLCCAQCKMSANDSIKSLTLIRDT</sequence>
<comment type="caution">
    <text evidence="1">The sequence shown here is derived from an EMBL/GenBank/DDBJ whole genome shotgun (WGS) entry which is preliminary data.</text>
</comment>
<evidence type="ECO:0000313" key="2">
    <source>
        <dbReference type="Proteomes" id="UP000663881"/>
    </source>
</evidence>
<organism evidence="1 2">
    <name type="scientific">Adineta steineri</name>
    <dbReference type="NCBI Taxonomy" id="433720"/>
    <lineage>
        <taxon>Eukaryota</taxon>
        <taxon>Metazoa</taxon>
        <taxon>Spiralia</taxon>
        <taxon>Gnathifera</taxon>
        <taxon>Rotifera</taxon>
        <taxon>Eurotatoria</taxon>
        <taxon>Bdelloidea</taxon>
        <taxon>Adinetida</taxon>
        <taxon>Adinetidae</taxon>
        <taxon>Adineta</taxon>
    </lineage>
</organism>
<accession>A0A819ETW6</accession>
<feature type="non-terminal residue" evidence="1">
    <location>
        <position position="28"/>
    </location>
</feature>
<reference evidence="1" key="1">
    <citation type="submission" date="2021-02" db="EMBL/GenBank/DDBJ databases">
        <authorList>
            <person name="Nowell W R."/>
        </authorList>
    </citation>
    <scope>NUCLEOTIDE SEQUENCE</scope>
</reference>
<dbReference type="Proteomes" id="UP000663881">
    <property type="component" value="Unassembled WGS sequence"/>
</dbReference>
<gene>
    <name evidence="1" type="ORF">OKA104_LOCUS21709</name>
</gene>
<proteinExistence type="predicted"/>
<dbReference type="AlphaFoldDB" id="A0A819ETW6"/>
<protein>
    <submittedName>
        <fullName evidence="1">Uncharacterized protein</fullName>
    </submittedName>
</protein>
<name>A0A819ETW6_9BILA</name>
<dbReference type="EMBL" id="CAJOAY010001529">
    <property type="protein sequence ID" value="CAF3854892.1"/>
    <property type="molecule type" value="Genomic_DNA"/>
</dbReference>
<evidence type="ECO:0000313" key="1">
    <source>
        <dbReference type="EMBL" id="CAF3854892.1"/>
    </source>
</evidence>